<dbReference type="AlphaFoldDB" id="L7M977"/>
<accession>L7M977</accession>
<keyword evidence="1" id="KW-1133">Transmembrane helix</keyword>
<sequence>MKTHGIFISYVILSVLAATSSGLLWRPFRPTVDDPDCGSSYCPIGNQMACLVKGSQVFRECISQWKPCYIQWYQGCKGSRRRMYCALTRRGCKCTC</sequence>
<protein>
    <submittedName>
        <fullName evidence="2">Putative secreted peptide</fullName>
    </submittedName>
</protein>
<keyword evidence="1" id="KW-0472">Membrane</keyword>
<reference evidence="2" key="2">
    <citation type="journal article" date="2015" name="J. Proteomics">
        <title>Sexual differences in the sialomes of the zebra tick, Rhipicephalus pulchellus.</title>
        <authorList>
            <person name="Tan A.W."/>
            <person name="Francischetti I.M."/>
            <person name="Slovak M."/>
            <person name="Kini R.M."/>
            <person name="Ribeiro J.M."/>
        </authorList>
    </citation>
    <scope>NUCLEOTIDE SEQUENCE</scope>
    <source>
        <tissue evidence="2">Salivary gland</tissue>
    </source>
</reference>
<proteinExistence type="evidence at transcript level"/>
<organism evidence="2">
    <name type="scientific">Rhipicephalus pulchellus</name>
    <name type="common">Yellow backed tick</name>
    <name type="synonym">Dermacentor pulchellus</name>
    <dbReference type="NCBI Taxonomy" id="72859"/>
    <lineage>
        <taxon>Eukaryota</taxon>
        <taxon>Metazoa</taxon>
        <taxon>Ecdysozoa</taxon>
        <taxon>Arthropoda</taxon>
        <taxon>Chelicerata</taxon>
        <taxon>Arachnida</taxon>
        <taxon>Acari</taxon>
        <taxon>Parasitiformes</taxon>
        <taxon>Ixodida</taxon>
        <taxon>Ixodoidea</taxon>
        <taxon>Ixodidae</taxon>
        <taxon>Rhipicephalinae</taxon>
        <taxon>Rhipicephalus</taxon>
        <taxon>Rhipicephalus</taxon>
    </lineage>
</organism>
<keyword evidence="1" id="KW-0812">Transmembrane</keyword>
<dbReference type="EMBL" id="GACK01004163">
    <property type="protein sequence ID" value="JAA60871.1"/>
    <property type="molecule type" value="mRNA"/>
</dbReference>
<evidence type="ECO:0000256" key="1">
    <source>
        <dbReference type="SAM" id="Phobius"/>
    </source>
</evidence>
<reference evidence="2" key="1">
    <citation type="submission" date="2012-11" db="EMBL/GenBank/DDBJ databases">
        <authorList>
            <person name="Lucero-Rivera Y.E."/>
            <person name="Tovar-Ramirez D."/>
        </authorList>
    </citation>
    <scope>NUCLEOTIDE SEQUENCE</scope>
    <source>
        <tissue evidence="2">Salivary gland</tissue>
    </source>
</reference>
<name>L7M977_RHIPC</name>
<evidence type="ECO:0000313" key="2">
    <source>
        <dbReference type="EMBL" id="JAA60871.1"/>
    </source>
</evidence>
<feature type="transmembrane region" description="Helical" evidence="1">
    <location>
        <begin position="6"/>
        <end position="25"/>
    </location>
</feature>